<evidence type="ECO:0000256" key="4">
    <source>
        <dbReference type="ARBA" id="ARBA00022729"/>
    </source>
</evidence>
<evidence type="ECO:0000256" key="6">
    <source>
        <dbReference type="SAM" id="MobiDB-lite"/>
    </source>
</evidence>
<feature type="compositionally biased region" description="Acidic residues" evidence="6">
    <location>
        <begin position="166"/>
        <end position="180"/>
    </location>
</feature>
<feature type="region of interest" description="Disordered" evidence="6">
    <location>
        <begin position="166"/>
        <end position="242"/>
    </location>
</feature>
<comment type="subcellular location">
    <subcellularLocation>
        <location evidence="1 5">Secreted</location>
    </subcellularLocation>
</comment>
<comment type="domain">
    <text evidence="5">The RxLR-dEER motif acts to carry the protein into the host cell cytoplasm through binding to cell surface phosphatidylinositol-3-phosphate.</text>
</comment>
<dbReference type="Pfam" id="PF16810">
    <property type="entry name" value="RXLR"/>
    <property type="match status" value="1"/>
</dbReference>
<dbReference type="InterPro" id="IPR031825">
    <property type="entry name" value="RXLR"/>
</dbReference>
<reference evidence="7" key="1">
    <citation type="submission" date="2021-02" db="EMBL/GenBank/DDBJ databases">
        <authorList>
            <person name="Palmer J.M."/>
        </authorList>
    </citation>
    <scope>NUCLEOTIDE SEQUENCE</scope>
    <source>
        <strain evidence="7">SCRP23</strain>
    </source>
</reference>
<dbReference type="GO" id="GO:0005576">
    <property type="term" value="C:extracellular region"/>
    <property type="evidence" value="ECO:0007669"/>
    <property type="project" value="UniProtKB-SubCell"/>
</dbReference>
<feature type="compositionally biased region" description="Low complexity" evidence="6">
    <location>
        <begin position="195"/>
        <end position="208"/>
    </location>
</feature>
<keyword evidence="4 5" id="KW-0732">Signal</keyword>
<evidence type="ECO:0000313" key="8">
    <source>
        <dbReference type="Proteomes" id="UP000693981"/>
    </source>
</evidence>
<feature type="compositionally biased region" description="Polar residues" evidence="6">
    <location>
        <begin position="229"/>
        <end position="242"/>
    </location>
</feature>
<protein>
    <recommendedName>
        <fullName evidence="5">RxLR effector protein</fullName>
    </recommendedName>
</protein>
<proteinExistence type="inferred from homology"/>
<dbReference type="AlphaFoldDB" id="A0A8T1X9A4"/>
<feature type="signal peptide" evidence="5">
    <location>
        <begin position="1"/>
        <end position="23"/>
    </location>
</feature>
<keyword evidence="8" id="KW-1185">Reference proteome</keyword>
<evidence type="ECO:0000313" key="7">
    <source>
        <dbReference type="EMBL" id="KAG7402281.1"/>
    </source>
</evidence>
<feature type="chain" id="PRO_5035963360" description="RxLR effector protein" evidence="5">
    <location>
        <begin position="24"/>
        <end position="242"/>
    </location>
</feature>
<evidence type="ECO:0000256" key="3">
    <source>
        <dbReference type="ARBA" id="ARBA00022525"/>
    </source>
</evidence>
<dbReference type="Proteomes" id="UP000693981">
    <property type="component" value="Unassembled WGS sequence"/>
</dbReference>
<keyword evidence="3 5" id="KW-0964">Secreted</keyword>
<comment type="function">
    <text evidence="5">Effector that suppresses plant defense responses during pathogen infection.</text>
</comment>
<accession>A0A8T1X9A4</accession>
<evidence type="ECO:0000256" key="5">
    <source>
        <dbReference type="RuleBase" id="RU367124"/>
    </source>
</evidence>
<evidence type="ECO:0000256" key="2">
    <source>
        <dbReference type="ARBA" id="ARBA00010400"/>
    </source>
</evidence>
<comment type="similarity">
    <text evidence="2 5">Belongs to the RxLR effector family.</text>
</comment>
<evidence type="ECO:0000256" key="1">
    <source>
        <dbReference type="ARBA" id="ARBA00004613"/>
    </source>
</evidence>
<dbReference type="EMBL" id="JAGDFL010000002">
    <property type="protein sequence ID" value="KAG7402281.1"/>
    <property type="molecule type" value="Genomic_DNA"/>
</dbReference>
<gene>
    <name evidence="7" type="ORF">PHYBOEH_003540</name>
</gene>
<comment type="caution">
    <text evidence="7">The sequence shown here is derived from an EMBL/GenBank/DDBJ whole genome shotgun (WGS) entry which is preliminary data.</text>
</comment>
<sequence length="242" mass="28146">MRVSYLSWAAVFLLLAFCAPASAASDSKGIITSAVGATQNDNAGQRFLRTASSDNEERIWERVRGLVKMKKVKDNFTYKRLSDMLTDERYMINKFGEWKKAGFDAKSINSKIDLERHPHFKTLVTQFENYLNPGKPFGAWRRAMINLSHEEEEFLFLMLILMQQEQEEEGEEEEEEEEELQQLQPQQQRLSGCHQGQQDQGGRQTQQQNDRYERRRRSTSSSRALVTPQVAQQRHQTAPRSR</sequence>
<name>A0A8T1X9A4_9STRA</name>
<organism evidence="7 8">
    <name type="scientific">Phytophthora boehmeriae</name>
    <dbReference type="NCBI Taxonomy" id="109152"/>
    <lineage>
        <taxon>Eukaryota</taxon>
        <taxon>Sar</taxon>
        <taxon>Stramenopiles</taxon>
        <taxon>Oomycota</taxon>
        <taxon>Peronosporomycetes</taxon>
        <taxon>Peronosporales</taxon>
        <taxon>Peronosporaceae</taxon>
        <taxon>Phytophthora</taxon>
    </lineage>
</organism>